<feature type="compositionally biased region" description="Polar residues" evidence="1">
    <location>
        <begin position="88"/>
        <end position="103"/>
    </location>
</feature>
<sequence length="216" mass="23101">MSSHKALITFGKQMDSDCGDGGDTHVSLDKGLTLTGIHARSIKSGADQKFGKMDLSSAEEDKITMMPATGWEDDTTVVPAHGRRLEFSSPTNDDAKGDQSSLSLEGRPHGAKDGNLVRPKNGTQKYLAFLAKCSREIRCRSRLRRITSSIVTSRTLSHKLCSKESVVLLVSSWGGPRQAGEDFGTQKGVGPSTSAVAIFLFTTVVGNKASSKVVSK</sequence>
<keyword evidence="3" id="KW-1185">Reference proteome</keyword>
<dbReference type="EMBL" id="JRES01001541">
    <property type="protein sequence ID" value="KNC22164.1"/>
    <property type="molecule type" value="Genomic_DNA"/>
</dbReference>
<organism evidence="2 3">
    <name type="scientific">Lucilia cuprina</name>
    <name type="common">Green bottle fly</name>
    <name type="synonym">Australian sheep blowfly</name>
    <dbReference type="NCBI Taxonomy" id="7375"/>
    <lineage>
        <taxon>Eukaryota</taxon>
        <taxon>Metazoa</taxon>
        <taxon>Ecdysozoa</taxon>
        <taxon>Arthropoda</taxon>
        <taxon>Hexapoda</taxon>
        <taxon>Insecta</taxon>
        <taxon>Pterygota</taxon>
        <taxon>Neoptera</taxon>
        <taxon>Endopterygota</taxon>
        <taxon>Diptera</taxon>
        <taxon>Brachycera</taxon>
        <taxon>Muscomorpha</taxon>
        <taxon>Oestroidea</taxon>
        <taxon>Calliphoridae</taxon>
        <taxon>Luciliinae</taxon>
        <taxon>Lucilia</taxon>
    </lineage>
</organism>
<dbReference type="Proteomes" id="UP000037069">
    <property type="component" value="Unassembled WGS sequence"/>
</dbReference>
<evidence type="ECO:0000256" key="1">
    <source>
        <dbReference type="SAM" id="MobiDB-lite"/>
    </source>
</evidence>
<feature type="region of interest" description="Disordered" evidence="1">
    <location>
        <begin position="85"/>
        <end position="118"/>
    </location>
</feature>
<evidence type="ECO:0000313" key="3">
    <source>
        <dbReference type="Proteomes" id="UP000037069"/>
    </source>
</evidence>
<reference evidence="2 3" key="1">
    <citation type="journal article" date="2015" name="Nat. Commun.">
        <title>Lucilia cuprina genome unlocks parasitic fly biology to underpin future interventions.</title>
        <authorList>
            <person name="Anstead C.A."/>
            <person name="Korhonen P.K."/>
            <person name="Young N.D."/>
            <person name="Hall R.S."/>
            <person name="Jex A.R."/>
            <person name="Murali S.C."/>
            <person name="Hughes D.S."/>
            <person name="Lee S.F."/>
            <person name="Perry T."/>
            <person name="Stroehlein A.J."/>
            <person name="Ansell B.R."/>
            <person name="Breugelmans B."/>
            <person name="Hofmann A."/>
            <person name="Qu J."/>
            <person name="Dugan S."/>
            <person name="Lee S.L."/>
            <person name="Chao H."/>
            <person name="Dinh H."/>
            <person name="Han Y."/>
            <person name="Doddapaneni H.V."/>
            <person name="Worley K.C."/>
            <person name="Muzny D.M."/>
            <person name="Ioannidis P."/>
            <person name="Waterhouse R.M."/>
            <person name="Zdobnov E.M."/>
            <person name="James P.J."/>
            <person name="Bagnall N.H."/>
            <person name="Kotze A.C."/>
            <person name="Gibbs R.A."/>
            <person name="Richards S."/>
            <person name="Batterham P."/>
            <person name="Gasser R.B."/>
        </authorList>
    </citation>
    <scope>NUCLEOTIDE SEQUENCE [LARGE SCALE GENOMIC DNA]</scope>
    <source>
        <strain evidence="2 3">LS</strain>
        <tissue evidence="2">Full body</tissue>
    </source>
</reference>
<dbReference type="AlphaFoldDB" id="A0A0L0BSF5"/>
<comment type="caution">
    <text evidence="2">The sequence shown here is derived from an EMBL/GenBank/DDBJ whole genome shotgun (WGS) entry which is preliminary data.</text>
</comment>
<accession>A0A0L0BSF5</accession>
<name>A0A0L0BSF5_LUCCU</name>
<evidence type="ECO:0000313" key="2">
    <source>
        <dbReference type="EMBL" id="KNC22164.1"/>
    </source>
</evidence>
<protein>
    <submittedName>
        <fullName evidence="2">Uncharacterized protein</fullName>
    </submittedName>
</protein>
<gene>
    <name evidence="2" type="ORF">FF38_09055</name>
</gene>
<proteinExistence type="predicted"/>